<protein>
    <recommendedName>
        <fullName evidence="4">Ligase</fullName>
    </recommendedName>
</protein>
<accession>A0ABX9M7D4</accession>
<dbReference type="Proteomes" id="UP000285569">
    <property type="component" value="Unassembled WGS sequence"/>
</dbReference>
<keyword evidence="1" id="KW-1133">Transmembrane helix</keyword>
<feature type="transmembrane region" description="Helical" evidence="1">
    <location>
        <begin position="154"/>
        <end position="174"/>
    </location>
</feature>
<evidence type="ECO:0000313" key="2">
    <source>
        <dbReference type="EMBL" id="RHX81316.1"/>
    </source>
</evidence>
<feature type="transmembrane region" description="Helical" evidence="1">
    <location>
        <begin position="16"/>
        <end position="36"/>
    </location>
</feature>
<feature type="transmembrane region" description="Helical" evidence="1">
    <location>
        <begin position="219"/>
        <end position="238"/>
    </location>
</feature>
<feature type="transmembrane region" description="Helical" evidence="1">
    <location>
        <begin position="250"/>
        <end position="271"/>
    </location>
</feature>
<sequence length="315" mass="34821">MRILNRILPFSKLNPPLFWNGFVNAASLLILIPALFLDERTVTNAPVWLKPIKFALSIGMYSFTLIWILQFVEGRKKTIRGISWIVTAMLTVETVSIAFQAYRGIPSHFNITTPLNGFIFSLMGTAIGILWFFHIVLAIFLLRQKLENKTLMESLRWGMGIAALGMILGFLMTIPRPEQIEQMKAGILEANGGHTFGAPEGGPGLPWVGWSTIAGDMRIPHFLGIHAMQLIPMIALLFGSFKVSQTVSVLAVRNFSIFFAGLIVVLTIQALSGETLFRPSTGIQIGFLICGLGMFGSLLFPFLSKKTFNTEINGV</sequence>
<comment type="caution">
    <text evidence="2">The sequence shown here is derived from an EMBL/GenBank/DDBJ whole genome shotgun (WGS) entry which is preliminary data.</text>
</comment>
<organism evidence="2 3">
    <name type="scientific">Leptospira yasudae</name>
    <dbReference type="NCBI Taxonomy" id="2202201"/>
    <lineage>
        <taxon>Bacteria</taxon>
        <taxon>Pseudomonadati</taxon>
        <taxon>Spirochaetota</taxon>
        <taxon>Spirochaetia</taxon>
        <taxon>Leptospirales</taxon>
        <taxon>Leptospiraceae</taxon>
        <taxon>Leptospira</taxon>
    </lineage>
</organism>
<keyword evidence="1" id="KW-0812">Transmembrane</keyword>
<evidence type="ECO:0000256" key="1">
    <source>
        <dbReference type="SAM" id="Phobius"/>
    </source>
</evidence>
<name>A0ABX9M7D4_9LEPT</name>
<dbReference type="RefSeq" id="WP_118954829.1">
    <property type="nucleotide sequence ID" value="NZ_QHCR01000002.1"/>
</dbReference>
<dbReference type="EMBL" id="QHCR01000002">
    <property type="protein sequence ID" value="RHX81316.1"/>
    <property type="molecule type" value="Genomic_DNA"/>
</dbReference>
<reference evidence="3" key="1">
    <citation type="submission" date="2018-05" db="EMBL/GenBank/DDBJ databases">
        <title>Leptospira yasudae sp. nov. and Leptospira stimsonii sp. nov., two pathogenic species of the genus Leptospira isolated from environmental sources.</title>
        <authorList>
            <person name="Casanovas-Massana A."/>
            <person name="Hamond C."/>
            <person name="Santos L.A."/>
            <person name="Hacker K.P."/>
            <person name="Balassiano I."/>
            <person name="Medeiros M.A."/>
            <person name="Reis M.G."/>
            <person name="Ko A.I."/>
            <person name="Wunder E.A."/>
        </authorList>
    </citation>
    <scope>NUCLEOTIDE SEQUENCE [LARGE SCALE GENOMIC DNA]</scope>
    <source>
        <strain evidence="3">B21</strain>
    </source>
</reference>
<keyword evidence="1" id="KW-0472">Membrane</keyword>
<gene>
    <name evidence="2" type="ORF">DLM77_04230</name>
</gene>
<keyword evidence="3" id="KW-1185">Reference proteome</keyword>
<feature type="transmembrane region" description="Helical" evidence="1">
    <location>
        <begin position="119"/>
        <end position="142"/>
    </location>
</feature>
<evidence type="ECO:0008006" key="4">
    <source>
        <dbReference type="Google" id="ProtNLM"/>
    </source>
</evidence>
<feature type="transmembrane region" description="Helical" evidence="1">
    <location>
        <begin position="48"/>
        <end position="69"/>
    </location>
</feature>
<proteinExistence type="predicted"/>
<reference evidence="2 3" key="2">
    <citation type="journal article" date="2020" name="Int. J. Syst. Evol. Microbiol.">
        <title>Leptospira yasudae sp. nov. and Leptospira stimsonii sp. nov., two new species of the pathogenic group isolated from environmental sources.</title>
        <authorList>
            <person name="Casanovas-Massana A."/>
            <person name="Hamond C."/>
            <person name="Santos L.A."/>
            <person name="de Oliveira D."/>
            <person name="Hacker K.P."/>
            <person name="Balassiano I."/>
            <person name="Costa F."/>
            <person name="Medeiros M.A."/>
            <person name="Reis M.G."/>
            <person name="Ko A.I."/>
            <person name="Wunder E.A."/>
        </authorList>
    </citation>
    <scope>NUCLEOTIDE SEQUENCE [LARGE SCALE GENOMIC DNA]</scope>
    <source>
        <strain evidence="2 3">B21</strain>
    </source>
</reference>
<feature type="transmembrane region" description="Helical" evidence="1">
    <location>
        <begin position="283"/>
        <end position="303"/>
    </location>
</feature>
<feature type="transmembrane region" description="Helical" evidence="1">
    <location>
        <begin position="81"/>
        <end position="99"/>
    </location>
</feature>
<evidence type="ECO:0000313" key="3">
    <source>
        <dbReference type="Proteomes" id="UP000285569"/>
    </source>
</evidence>